<protein>
    <submittedName>
        <fullName evidence="2">Phosphopantetheine binding protein</fullName>
    </submittedName>
</protein>
<dbReference type="AlphaFoldDB" id="A0A2V2YY48"/>
<proteinExistence type="predicted"/>
<gene>
    <name evidence="2" type="ORF">DFQ01_103448</name>
</gene>
<dbReference type="SUPFAM" id="SSF47336">
    <property type="entry name" value="ACP-like"/>
    <property type="match status" value="1"/>
</dbReference>
<dbReference type="PROSITE" id="PS50075">
    <property type="entry name" value="CARRIER"/>
    <property type="match status" value="1"/>
</dbReference>
<sequence length="81" mass="9377">MNLLQQIRELVRQARLFPQEVEVDDDDAPLLLDSMSTILLITSFEDKFGVNIDYRTVDLNSFRSIRTIEQLIASHVQEGVR</sequence>
<organism evidence="2 3">
    <name type="scientific">Paenibacillus cellulosilyticus</name>
    <dbReference type="NCBI Taxonomy" id="375489"/>
    <lineage>
        <taxon>Bacteria</taxon>
        <taxon>Bacillati</taxon>
        <taxon>Bacillota</taxon>
        <taxon>Bacilli</taxon>
        <taxon>Bacillales</taxon>
        <taxon>Paenibacillaceae</taxon>
        <taxon>Paenibacillus</taxon>
    </lineage>
</organism>
<dbReference type="EMBL" id="QGTQ01000003">
    <property type="protein sequence ID" value="PWW06544.1"/>
    <property type="molecule type" value="Genomic_DNA"/>
</dbReference>
<evidence type="ECO:0000313" key="3">
    <source>
        <dbReference type="Proteomes" id="UP000246635"/>
    </source>
</evidence>
<dbReference type="RefSeq" id="WP_110043209.1">
    <property type="nucleotide sequence ID" value="NZ_CP054612.1"/>
</dbReference>
<dbReference type="Proteomes" id="UP000246635">
    <property type="component" value="Unassembled WGS sequence"/>
</dbReference>
<reference evidence="2 3" key="1">
    <citation type="submission" date="2018-05" db="EMBL/GenBank/DDBJ databases">
        <title>Genomic Encyclopedia of Type Strains, Phase III (KMG-III): the genomes of soil and plant-associated and newly described type strains.</title>
        <authorList>
            <person name="Whitman W."/>
        </authorList>
    </citation>
    <scope>NUCLEOTIDE SEQUENCE [LARGE SCALE GENOMIC DNA]</scope>
    <source>
        <strain evidence="2 3">CECT 5696</strain>
    </source>
</reference>
<dbReference type="OrthoDB" id="2646743at2"/>
<keyword evidence="3" id="KW-1185">Reference proteome</keyword>
<dbReference type="Gene3D" id="1.10.1200.10">
    <property type="entry name" value="ACP-like"/>
    <property type="match status" value="1"/>
</dbReference>
<name>A0A2V2YY48_9BACL</name>
<dbReference type="InterPro" id="IPR036736">
    <property type="entry name" value="ACP-like_sf"/>
</dbReference>
<evidence type="ECO:0000259" key="1">
    <source>
        <dbReference type="PROSITE" id="PS50075"/>
    </source>
</evidence>
<dbReference type="InterPro" id="IPR009081">
    <property type="entry name" value="PP-bd_ACP"/>
</dbReference>
<accession>A0A2V2YY48</accession>
<comment type="caution">
    <text evidence="2">The sequence shown here is derived from an EMBL/GenBank/DDBJ whole genome shotgun (WGS) entry which is preliminary data.</text>
</comment>
<feature type="domain" description="Carrier" evidence="1">
    <location>
        <begin position="1"/>
        <end position="76"/>
    </location>
</feature>
<evidence type="ECO:0000313" key="2">
    <source>
        <dbReference type="EMBL" id="PWW06544.1"/>
    </source>
</evidence>